<evidence type="ECO:0000259" key="3">
    <source>
        <dbReference type="Pfam" id="PF09073"/>
    </source>
</evidence>
<feature type="region of interest" description="Disordered" evidence="2">
    <location>
        <begin position="257"/>
        <end position="472"/>
    </location>
</feature>
<feature type="region of interest" description="Disordered" evidence="2">
    <location>
        <begin position="42"/>
        <end position="67"/>
    </location>
</feature>
<dbReference type="PANTHER" id="PTHR23325">
    <property type="entry name" value="SERUM RESPONSE FACTOR-BINDING"/>
    <property type="match status" value="1"/>
</dbReference>
<dbReference type="OrthoDB" id="3364872at2759"/>
<evidence type="ECO:0000256" key="1">
    <source>
        <dbReference type="ARBA" id="ARBA00023054"/>
    </source>
</evidence>
<dbReference type="Pfam" id="PF09073">
    <property type="entry name" value="BUD22"/>
    <property type="match status" value="1"/>
</dbReference>
<sequence>MTNMKAEHRGKKKENLNWEIIKLQAEVGETTSRKAIKVVEAIKKKKGGASSTTTTGGDAEPDNTEEDAKAINESAEKLKKLKEIKISQKIYHAKKEIKKAFVKAKTFETQRLVKRLREAKKAVENGSTKAETQEETTEDTTPNQKKRKQELTQEDVNKFENELELTKKVDLDKLSQHAFMVKLTKHPILGTHTLMEPYVVAKAKKEDAETTEKSAQDATIQIIEERLTNAKTVREHMLKLWDELEYIVTGRRVDHQELKNKKRKGGEQQDDEKSKKLKASNDTKDEAEHDDNSEDEDEDMDQGQYTNISDISDSEHDDGYDSDGLPISSSNGQAATATSSMFIGSLNAGNSKADKKNKRDKNDWVDDKFDEIYGKSKKNRPGQRERRAKAERKFGKEANHVKKAEEETKIRAEKKAARKAKQEKFKAKDASTANAQRLPNRRVIGAGDGSASVLQPKKAPSGPDLNDPTLHPSWVAKQSEKAAMAAALSGAKSNKIVFDDSD</sequence>
<dbReference type="GO" id="GO:0005634">
    <property type="term" value="C:nucleus"/>
    <property type="evidence" value="ECO:0007669"/>
    <property type="project" value="TreeGrafter"/>
</dbReference>
<feature type="compositionally biased region" description="Low complexity" evidence="2">
    <location>
        <begin position="48"/>
        <end position="57"/>
    </location>
</feature>
<comment type="caution">
    <text evidence="4">The sequence shown here is derived from an EMBL/GenBank/DDBJ whole genome shotgun (WGS) entry which is preliminary data.</text>
</comment>
<proteinExistence type="predicted"/>
<feature type="compositionally biased region" description="Polar residues" evidence="2">
    <location>
        <begin position="327"/>
        <end position="342"/>
    </location>
</feature>
<name>A0A9P6U8C2_9FUNG</name>
<evidence type="ECO:0000256" key="2">
    <source>
        <dbReference type="SAM" id="MobiDB-lite"/>
    </source>
</evidence>
<dbReference type="AlphaFoldDB" id="A0A9P6U8C2"/>
<feature type="domain" description="Bud22" evidence="3">
    <location>
        <begin position="90"/>
        <end position="499"/>
    </location>
</feature>
<organism evidence="4 5">
    <name type="scientific">Mortierella polycephala</name>
    <dbReference type="NCBI Taxonomy" id="41804"/>
    <lineage>
        <taxon>Eukaryota</taxon>
        <taxon>Fungi</taxon>
        <taxon>Fungi incertae sedis</taxon>
        <taxon>Mucoromycota</taxon>
        <taxon>Mortierellomycotina</taxon>
        <taxon>Mortierellomycetes</taxon>
        <taxon>Mortierellales</taxon>
        <taxon>Mortierellaceae</taxon>
        <taxon>Mortierella</taxon>
    </lineage>
</organism>
<keyword evidence="5" id="KW-1185">Reference proteome</keyword>
<evidence type="ECO:0000313" key="5">
    <source>
        <dbReference type="Proteomes" id="UP000726737"/>
    </source>
</evidence>
<accession>A0A9P6U8C2</accession>
<feature type="compositionally biased region" description="Basic and acidic residues" evidence="2">
    <location>
        <begin position="257"/>
        <end position="287"/>
    </location>
</feature>
<dbReference type="GO" id="GO:0030686">
    <property type="term" value="C:90S preribosome"/>
    <property type="evidence" value="ECO:0007669"/>
    <property type="project" value="TreeGrafter"/>
</dbReference>
<dbReference type="Proteomes" id="UP000726737">
    <property type="component" value="Unassembled WGS sequence"/>
</dbReference>
<dbReference type="InterPro" id="IPR037393">
    <property type="entry name" value="Bud22/SRFB1"/>
</dbReference>
<feature type="region of interest" description="Disordered" evidence="2">
    <location>
        <begin position="120"/>
        <end position="153"/>
    </location>
</feature>
<dbReference type="EMBL" id="JAAAJA010000060">
    <property type="protein sequence ID" value="KAG0263971.1"/>
    <property type="molecule type" value="Genomic_DNA"/>
</dbReference>
<protein>
    <recommendedName>
        <fullName evidence="3">Bud22 domain-containing protein</fullName>
    </recommendedName>
</protein>
<feature type="compositionally biased region" description="Basic and acidic residues" evidence="2">
    <location>
        <begin position="391"/>
        <end position="429"/>
    </location>
</feature>
<feature type="compositionally biased region" description="Acidic residues" evidence="2">
    <location>
        <begin position="288"/>
        <end position="301"/>
    </location>
</feature>
<dbReference type="PANTHER" id="PTHR23325:SF1">
    <property type="entry name" value="SERUM RESPONSE FACTOR-BINDING PROTEIN 1"/>
    <property type="match status" value="1"/>
</dbReference>
<evidence type="ECO:0000313" key="4">
    <source>
        <dbReference type="EMBL" id="KAG0263971.1"/>
    </source>
</evidence>
<gene>
    <name evidence="4" type="ORF">BG011_007692</name>
</gene>
<keyword evidence="1" id="KW-0175">Coiled coil</keyword>
<reference evidence="4" key="1">
    <citation type="journal article" date="2020" name="Fungal Divers.">
        <title>Resolving the Mortierellaceae phylogeny through synthesis of multi-gene phylogenetics and phylogenomics.</title>
        <authorList>
            <person name="Vandepol N."/>
            <person name="Liber J."/>
            <person name="Desiro A."/>
            <person name="Na H."/>
            <person name="Kennedy M."/>
            <person name="Barry K."/>
            <person name="Grigoriev I.V."/>
            <person name="Miller A.N."/>
            <person name="O'Donnell K."/>
            <person name="Stajich J.E."/>
            <person name="Bonito G."/>
        </authorList>
    </citation>
    <scope>NUCLEOTIDE SEQUENCE</scope>
    <source>
        <strain evidence="4">KOD948</strain>
    </source>
</reference>
<dbReference type="InterPro" id="IPR015158">
    <property type="entry name" value="Bud22_dom"/>
</dbReference>
<dbReference type="GO" id="GO:0030490">
    <property type="term" value="P:maturation of SSU-rRNA"/>
    <property type="evidence" value="ECO:0007669"/>
    <property type="project" value="TreeGrafter"/>
</dbReference>
<feature type="compositionally biased region" description="Basic and acidic residues" evidence="2">
    <location>
        <begin position="360"/>
        <end position="374"/>
    </location>
</feature>
<feature type="compositionally biased region" description="Basic residues" evidence="2">
    <location>
        <begin position="375"/>
        <end position="390"/>
    </location>
</feature>